<accession>A0AAV3QW52</accession>
<gene>
    <name evidence="1" type="ORF">LIER_22421</name>
</gene>
<dbReference type="AlphaFoldDB" id="A0AAV3QW52"/>
<protein>
    <submittedName>
        <fullName evidence="1">Uncharacterized protein</fullName>
    </submittedName>
</protein>
<evidence type="ECO:0000313" key="2">
    <source>
        <dbReference type="Proteomes" id="UP001454036"/>
    </source>
</evidence>
<dbReference type="EMBL" id="BAABME010006120">
    <property type="protein sequence ID" value="GAA0167501.1"/>
    <property type="molecule type" value="Genomic_DNA"/>
</dbReference>
<organism evidence="1 2">
    <name type="scientific">Lithospermum erythrorhizon</name>
    <name type="common">Purple gromwell</name>
    <name type="synonym">Lithospermum officinale var. erythrorhizon</name>
    <dbReference type="NCBI Taxonomy" id="34254"/>
    <lineage>
        <taxon>Eukaryota</taxon>
        <taxon>Viridiplantae</taxon>
        <taxon>Streptophyta</taxon>
        <taxon>Embryophyta</taxon>
        <taxon>Tracheophyta</taxon>
        <taxon>Spermatophyta</taxon>
        <taxon>Magnoliopsida</taxon>
        <taxon>eudicotyledons</taxon>
        <taxon>Gunneridae</taxon>
        <taxon>Pentapetalae</taxon>
        <taxon>asterids</taxon>
        <taxon>lamiids</taxon>
        <taxon>Boraginales</taxon>
        <taxon>Boraginaceae</taxon>
        <taxon>Boraginoideae</taxon>
        <taxon>Lithospermeae</taxon>
        <taxon>Lithospermum</taxon>
    </lineage>
</organism>
<evidence type="ECO:0000313" key="1">
    <source>
        <dbReference type="EMBL" id="GAA0167501.1"/>
    </source>
</evidence>
<comment type="caution">
    <text evidence="1">The sequence shown here is derived from an EMBL/GenBank/DDBJ whole genome shotgun (WGS) entry which is preliminary data.</text>
</comment>
<name>A0AAV3QW52_LITER</name>
<dbReference type="PANTHER" id="PTHR37235:SF2">
    <property type="entry name" value="OS05G0371500 PROTEIN"/>
    <property type="match status" value="1"/>
</dbReference>
<dbReference type="Proteomes" id="UP001454036">
    <property type="component" value="Unassembled WGS sequence"/>
</dbReference>
<reference evidence="1 2" key="1">
    <citation type="submission" date="2024-01" db="EMBL/GenBank/DDBJ databases">
        <title>The complete chloroplast genome sequence of Lithospermum erythrorhizon: insights into the phylogenetic relationship among Boraginaceae species and the maternal lineages of purple gromwells.</title>
        <authorList>
            <person name="Okada T."/>
            <person name="Watanabe K."/>
        </authorList>
    </citation>
    <scope>NUCLEOTIDE SEQUENCE [LARGE SCALE GENOMIC DNA]</scope>
</reference>
<keyword evidence="2" id="KW-1185">Reference proteome</keyword>
<dbReference type="PANTHER" id="PTHR37235">
    <property type="entry name" value="ZINC METALLOPROTEINASE AUREOLYSIN"/>
    <property type="match status" value="1"/>
</dbReference>
<sequence>MSTGLRRLDDEMETVFKVAKPGPLGVLENKFSAEEIAKAKSTASSAMENWQKNASIEKNYPTMKEFIGE</sequence>
<proteinExistence type="predicted"/>